<dbReference type="Gene3D" id="3.30.1310.10">
    <property type="entry name" value="Nucleoid-associated protein YbaB-like domain"/>
    <property type="match status" value="1"/>
</dbReference>
<dbReference type="OrthoDB" id="5188590at2"/>
<dbReference type="AlphaFoldDB" id="A0A1C4Z8G8"/>
<dbReference type="EMBL" id="LT607411">
    <property type="protein sequence ID" value="SCF29167.1"/>
    <property type="molecule type" value="Genomic_DNA"/>
</dbReference>
<gene>
    <name evidence="1" type="ORF">GA0074695_5226</name>
</gene>
<organism evidence="1 2">
    <name type="scientific">Micromonospora viridifaciens</name>
    <dbReference type="NCBI Taxonomy" id="1881"/>
    <lineage>
        <taxon>Bacteria</taxon>
        <taxon>Bacillati</taxon>
        <taxon>Actinomycetota</taxon>
        <taxon>Actinomycetes</taxon>
        <taxon>Micromonosporales</taxon>
        <taxon>Micromonosporaceae</taxon>
        <taxon>Micromonospora</taxon>
    </lineage>
</organism>
<evidence type="ECO:0000313" key="2">
    <source>
        <dbReference type="Proteomes" id="UP000198242"/>
    </source>
</evidence>
<keyword evidence="2" id="KW-1185">Reference proteome</keyword>
<evidence type="ECO:0000313" key="1">
    <source>
        <dbReference type="EMBL" id="SCF29167.1"/>
    </source>
</evidence>
<keyword evidence="1" id="KW-0238">DNA-binding</keyword>
<protein>
    <submittedName>
        <fullName evidence="1">YbaB/EbfC DNA-binding family protein</fullName>
    </submittedName>
</protein>
<dbReference type="RefSeq" id="WP_157744631.1">
    <property type="nucleotide sequence ID" value="NZ_LT607411.1"/>
</dbReference>
<name>A0A1C4Z8G8_MICVI</name>
<dbReference type="SUPFAM" id="SSF82607">
    <property type="entry name" value="YbaB-like"/>
    <property type="match status" value="1"/>
</dbReference>
<sequence>MFDEDGLERQLREARATLREVAEASRAHDPREIVTEAAEGRIVVTLGTDGRISSLEINPTVLRDGVQYLAEELQVAVNAALDERSADARTDEPVADLAALTARVERLQDEGLRQMRALTMSVSDVMRKLHGR</sequence>
<dbReference type="Proteomes" id="UP000198242">
    <property type="component" value="Chromosome I"/>
</dbReference>
<dbReference type="InterPro" id="IPR036894">
    <property type="entry name" value="YbaB-like_sf"/>
</dbReference>
<dbReference type="Pfam" id="PF02575">
    <property type="entry name" value="YbaB_DNA_bd"/>
    <property type="match status" value="1"/>
</dbReference>
<reference evidence="2" key="1">
    <citation type="submission" date="2016-06" db="EMBL/GenBank/DDBJ databases">
        <authorList>
            <person name="Varghese N."/>
            <person name="Submissions Spin"/>
        </authorList>
    </citation>
    <scope>NUCLEOTIDE SEQUENCE [LARGE SCALE GENOMIC DNA]</scope>
    <source>
        <strain evidence="2">DSM 43909</strain>
    </source>
</reference>
<dbReference type="GO" id="GO:0003677">
    <property type="term" value="F:DNA binding"/>
    <property type="evidence" value="ECO:0007669"/>
    <property type="project" value="UniProtKB-KW"/>
</dbReference>
<proteinExistence type="predicted"/>
<accession>A0A1C4Z8G8</accession>
<dbReference type="InterPro" id="IPR004401">
    <property type="entry name" value="YbaB/EbfC"/>
</dbReference>